<dbReference type="InterPro" id="IPR035990">
    <property type="entry name" value="TIM_sf"/>
</dbReference>
<dbReference type="EC" id="5.3.1.1" evidence="2"/>
<dbReference type="NCBIfam" id="NF003302">
    <property type="entry name" value="PRK04302.1"/>
    <property type="match status" value="1"/>
</dbReference>
<dbReference type="Proteomes" id="UP000633936">
    <property type="component" value="Unassembled WGS sequence"/>
</dbReference>
<dbReference type="GO" id="GO:0004807">
    <property type="term" value="F:triose-phosphate isomerase activity"/>
    <property type="evidence" value="ECO:0007669"/>
    <property type="project" value="UniProtKB-EC"/>
</dbReference>
<dbReference type="RefSeq" id="WP_118039916.1">
    <property type="nucleotide sequence ID" value="NZ_JACOQE010000005.1"/>
</dbReference>
<evidence type="ECO:0000313" key="3">
    <source>
        <dbReference type="Proteomes" id="UP000633936"/>
    </source>
</evidence>
<dbReference type="InterPro" id="IPR013785">
    <property type="entry name" value="Aldolase_TIM"/>
</dbReference>
<dbReference type="PROSITE" id="PS51440">
    <property type="entry name" value="TIM_2"/>
    <property type="match status" value="1"/>
</dbReference>
<name>A0ABR7I2W3_9FIRM</name>
<gene>
    <name evidence="2" type="ORF">H8Z79_10290</name>
</gene>
<proteinExistence type="predicted"/>
<dbReference type="Gene3D" id="3.20.20.70">
    <property type="entry name" value="Aldolase class I"/>
    <property type="match status" value="1"/>
</dbReference>
<protein>
    <submittedName>
        <fullName evidence="2">Triose-phosphate isomerase</fullName>
        <ecNumber evidence="2">5.3.1.1</ecNumber>
    </submittedName>
</protein>
<evidence type="ECO:0000256" key="1">
    <source>
        <dbReference type="ARBA" id="ARBA00023235"/>
    </source>
</evidence>
<reference evidence="2 3" key="1">
    <citation type="submission" date="2020-08" db="EMBL/GenBank/DDBJ databases">
        <title>Genome public.</title>
        <authorList>
            <person name="Liu C."/>
            <person name="Sun Q."/>
        </authorList>
    </citation>
    <scope>NUCLEOTIDE SEQUENCE [LARGE SCALE GENOMIC DNA]</scope>
    <source>
        <strain evidence="2 3">27-44</strain>
    </source>
</reference>
<dbReference type="InterPro" id="IPR000652">
    <property type="entry name" value="Triosephosphate_isomerase"/>
</dbReference>
<evidence type="ECO:0000313" key="2">
    <source>
        <dbReference type="EMBL" id="MBC5740833.1"/>
    </source>
</evidence>
<keyword evidence="1 2" id="KW-0413">Isomerase</keyword>
<dbReference type="SUPFAM" id="SSF51351">
    <property type="entry name" value="Triosephosphate isomerase (TIM)"/>
    <property type="match status" value="1"/>
</dbReference>
<accession>A0ABR7I2W3</accession>
<dbReference type="Pfam" id="PF00121">
    <property type="entry name" value="TIM"/>
    <property type="match status" value="1"/>
</dbReference>
<sequence length="229" mass="24243">MSKVTVPFLFVNPKSYLWGKESLELALACDKISAETGVMLFFTCPYADIRLIAENTKHVVVTAQNMDSLKPGRGMGAVLPESLVEAGAKAVVLNHAENQKTLAELFACITRAKELGLITIVCADSTTESKAVAELGADVILAEPTALIGTGTTADASYTVECCKEIKKVNPDTKVMIASGITTGEDVYKVVYYGADGSGSTSGIVNATSRAGRVNEMVVALLKAMEDRK</sequence>
<comment type="caution">
    <text evidence="2">The sequence shown here is derived from an EMBL/GenBank/DDBJ whole genome shotgun (WGS) entry which is preliminary data.</text>
</comment>
<organism evidence="2 3">
    <name type="scientific">Blautia intestinalis</name>
    <dbReference type="NCBI Taxonomy" id="2763028"/>
    <lineage>
        <taxon>Bacteria</taxon>
        <taxon>Bacillati</taxon>
        <taxon>Bacillota</taxon>
        <taxon>Clostridia</taxon>
        <taxon>Lachnospirales</taxon>
        <taxon>Lachnospiraceae</taxon>
        <taxon>Blautia</taxon>
    </lineage>
</organism>
<dbReference type="EMBL" id="JACOQE010000005">
    <property type="protein sequence ID" value="MBC5740833.1"/>
    <property type="molecule type" value="Genomic_DNA"/>
</dbReference>
<keyword evidence="3" id="KW-1185">Reference proteome</keyword>